<dbReference type="RefSeq" id="WP_138926171.1">
    <property type="nucleotide sequence ID" value="NZ_CP034412.1"/>
</dbReference>
<evidence type="ECO:0000313" key="3">
    <source>
        <dbReference type="Proteomes" id="UP000307000"/>
    </source>
</evidence>
<dbReference type="SUPFAM" id="SSF53597">
    <property type="entry name" value="Dihydrofolate reductase-like"/>
    <property type="match status" value="1"/>
</dbReference>
<dbReference type="Proteomes" id="UP000307000">
    <property type="component" value="Chromosome"/>
</dbReference>
<reference evidence="2 3" key="1">
    <citation type="submission" date="2018-12" db="EMBL/GenBank/DDBJ databases">
        <title>Complete Genome Sequence of Glutamicibacter creatinolyticus strain LGCM259,isolated from an abscess of a 12-year-old mare in Italy.</title>
        <authorList>
            <person name="Santos R.G."/>
            <person name="Silva A.L."/>
            <person name="Seyffert N."/>
            <person name="Castro T.L.P."/>
            <person name="Attili A.R."/>
            <person name="Rifici C."/>
            <person name="Mazzullo G."/>
            <person name="Brenig B."/>
            <person name="Venanzi F."/>
            <person name="Azevedo V."/>
        </authorList>
    </citation>
    <scope>NUCLEOTIDE SEQUENCE [LARGE SCALE GENOMIC DNA]</scope>
    <source>
        <strain evidence="2 3">LGCM 259</strain>
    </source>
</reference>
<dbReference type="PANTHER" id="PTHR38011">
    <property type="entry name" value="DIHYDROFOLATE REDUCTASE FAMILY PROTEIN (AFU_ORTHOLOGUE AFUA_8G06820)"/>
    <property type="match status" value="1"/>
</dbReference>
<dbReference type="Pfam" id="PF01872">
    <property type="entry name" value="RibD_C"/>
    <property type="match status" value="1"/>
</dbReference>
<dbReference type="AlphaFoldDB" id="A0A5B7WUX9"/>
<gene>
    <name evidence="2" type="ORF">GcLGCM259_1321</name>
</gene>
<dbReference type="InterPro" id="IPR024072">
    <property type="entry name" value="DHFR-like_dom_sf"/>
</dbReference>
<dbReference type="InterPro" id="IPR002734">
    <property type="entry name" value="RibDG_C"/>
</dbReference>
<organism evidence="2 3">
    <name type="scientific">Glutamicibacter creatinolyticus</name>
    <dbReference type="NCBI Taxonomy" id="162496"/>
    <lineage>
        <taxon>Bacteria</taxon>
        <taxon>Bacillati</taxon>
        <taxon>Actinomycetota</taxon>
        <taxon>Actinomycetes</taxon>
        <taxon>Micrococcales</taxon>
        <taxon>Micrococcaceae</taxon>
        <taxon>Glutamicibacter</taxon>
    </lineage>
</organism>
<dbReference type="Gene3D" id="3.40.430.10">
    <property type="entry name" value="Dihydrofolate Reductase, subunit A"/>
    <property type="match status" value="1"/>
</dbReference>
<dbReference type="EMBL" id="CP034412">
    <property type="protein sequence ID" value="QCY47054.1"/>
    <property type="molecule type" value="Genomic_DNA"/>
</dbReference>
<evidence type="ECO:0000259" key="1">
    <source>
        <dbReference type="Pfam" id="PF01872"/>
    </source>
</evidence>
<dbReference type="PANTHER" id="PTHR38011:SF2">
    <property type="entry name" value="BIFUNCTIONAL DEAMINASE-REDUCTASE DOMAIN PROTEIN"/>
    <property type="match status" value="1"/>
</dbReference>
<sequence length="196" mass="21372">MRKLVAVEFLSVDGVMQGLGSPDEDRSGGFVHGGWGARYAPAIHAALGAQGLEATTAYLFGRRTYEKMAAYWPFVGRHNPIAAHMNQAPKYVASTRLRDPAWRHTEVIAGEVGEKVRRLKSEGQGEMVILGSGMLTRQLLAEDLIDSLRLFVHPLLLGAGKQLFGPLPAPRQLRLTGCQASELGSLILSYDVEPNH</sequence>
<dbReference type="GO" id="GO:0009231">
    <property type="term" value="P:riboflavin biosynthetic process"/>
    <property type="evidence" value="ECO:0007669"/>
    <property type="project" value="InterPro"/>
</dbReference>
<protein>
    <recommendedName>
        <fullName evidence="1">Bacterial bifunctional deaminase-reductase C-terminal domain-containing protein</fullName>
    </recommendedName>
</protein>
<evidence type="ECO:0000313" key="2">
    <source>
        <dbReference type="EMBL" id="QCY47054.1"/>
    </source>
</evidence>
<name>A0A5B7WUX9_9MICC</name>
<feature type="domain" description="Bacterial bifunctional deaminase-reductase C-terminal" evidence="1">
    <location>
        <begin position="3"/>
        <end position="181"/>
    </location>
</feature>
<dbReference type="GO" id="GO:0008703">
    <property type="term" value="F:5-amino-6-(5-phosphoribosylamino)uracil reductase activity"/>
    <property type="evidence" value="ECO:0007669"/>
    <property type="project" value="InterPro"/>
</dbReference>
<proteinExistence type="predicted"/>
<dbReference type="InterPro" id="IPR050765">
    <property type="entry name" value="Riboflavin_Biosynth_HTPR"/>
</dbReference>
<accession>A0A5B7WUX9</accession>
<keyword evidence="3" id="KW-1185">Reference proteome</keyword>
<dbReference type="KEGG" id="gcr:GcLGCM259_1321"/>